<keyword evidence="11 12" id="KW-0998">Cell outer membrane</keyword>
<evidence type="ECO:0000256" key="4">
    <source>
        <dbReference type="ARBA" id="ARBA00022496"/>
    </source>
</evidence>
<dbReference type="GO" id="GO:0015344">
    <property type="term" value="F:siderophore uptake transmembrane transporter activity"/>
    <property type="evidence" value="ECO:0007669"/>
    <property type="project" value="TreeGrafter"/>
</dbReference>
<dbReference type="Pfam" id="PF00593">
    <property type="entry name" value="TonB_dep_Rec_b-barrel"/>
    <property type="match status" value="1"/>
</dbReference>
<evidence type="ECO:0000259" key="14">
    <source>
        <dbReference type="Pfam" id="PF00593"/>
    </source>
</evidence>
<dbReference type="RefSeq" id="WP_089886740.1">
    <property type="nucleotide sequence ID" value="NZ_FNGV01000002.1"/>
</dbReference>
<dbReference type="InterPro" id="IPR039426">
    <property type="entry name" value="TonB-dep_rcpt-like"/>
</dbReference>
<dbReference type="STRING" id="192904.SAMN04488514_102343"/>
<dbReference type="PANTHER" id="PTHR32552:SF68">
    <property type="entry name" value="FERRICHROME OUTER MEMBRANE TRANSPORTER_PHAGE RECEPTOR"/>
    <property type="match status" value="1"/>
</dbReference>
<evidence type="ECO:0000256" key="10">
    <source>
        <dbReference type="ARBA" id="ARBA00023136"/>
    </source>
</evidence>
<evidence type="ECO:0000256" key="2">
    <source>
        <dbReference type="ARBA" id="ARBA00022448"/>
    </source>
</evidence>
<dbReference type="AlphaFoldDB" id="A0A1G9M420"/>
<dbReference type="InterPro" id="IPR000531">
    <property type="entry name" value="Beta-barrel_TonB"/>
</dbReference>
<protein>
    <submittedName>
        <fullName evidence="16">Iron complex outermembrane recepter protein</fullName>
    </submittedName>
</protein>
<keyword evidence="3 12" id="KW-1134">Transmembrane beta strand</keyword>
<keyword evidence="8" id="KW-0406">Ion transport</keyword>
<keyword evidence="9 13" id="KW-0798">TonB box</keyword>
<dbReference type="Gene3D" id="2.170.130.10">
    <property type="entry name" value="TonB-dependent receptor, plug domain"/>
    <property type="match status" value="1"/>
</dbReference>
<dbReference type="GO" id="GO:0009279">
    <property type="term" value="C:cell outer membrane"/>
    <property type="evidence" value="ECO:0007669"/>
    <property type="project" value="UniProtKB-SubCell"/>
</dbReference>
<keyword evidence="5 12" id="KW-0812">Transmembrane</keyword>
<dbReference type="PROSITE" id="PS52016">
    <property type="entry name" value="TONB_DEPENDENT_REC_3"/>
    <property type="match status" value="1"/>
</dbReference>
<evidence type="ECO:0000256" key="8">
    <source>
        <dbReference type="ARBA" id="ARBA00023065"/>
    </source>
</evidence>
<evidence type="ECO:0000256" key="12">
    <source>
        <dbReference type="PROSITE-ProRule" id="PRU01360"/>
    </source>
</evidence>
<evidence type="ECO:0000259" key="15">
    <source>
        <dbReference type="Pfam" id="PF07715"/>
    </source>
</evidence>
<evidence type="ECO:0000256" key="13">
    <source>
        <dbReference type="RuleBase" id="RU003357"/>
    </source>
</evidence>
<gene>
    <name evidence="16" type="ORF">SAMN04488514_102343</name>
</gene>
<evidence type="ECO:0000256" key="3">
    <source>
        <dbReference type="ARBA" id="ARBA00022452"/>
    </source>
</evidence>
<keyword evidence="7" id="KW-0408">Iron</keyword>
<dbReference type="SUPFAM" id="SSF56935">
    <property type="entry name" value="Porins"/>
    <property type="match status" value="1"/>
</dbReference>
<dbReference type="InterPro" id="IPR037066">
    <property type="entry name" value="Plug_dom_sf"/>
</dbReference>
<evidence type="ECO:0000313" key="16">
    <source>
        <dbReference type="EMBL" id="SDL68894.1"/>
    </source>
</evidence>
<keyword evidence="17" id="KW-1185">Reference proteome</keyword>
<evidence type="ECO:0000256" key="7">
    <source>
        <dbReference type="ARBA" id="ARBA00023004"/>
    </source>
</evidence>
<dbReference type="InterPro" id="IPR012910">
    <property type="entry name" value="Plug_dom"/>
</dbReference>
<proteinExistence type="inferred from homology"/>
<comment type="similarity">
    <text evidence="12 13">Belongs to the TonB-dependent receptor family.</text>
</comment>
<keyword evidence="10 12" id="KW-0472">Membrane</keyword>
<evidence type="ECO:0000256" key="5">
    <source>
        <dbReference type="ARBA" id="ARBA00022692"/>
    </source>
</evidence>
<dbReference type="Pfam" id="PF07715">
    <property type="entry name" value="Plug"/>
    <property type="match status" value="1"/>
</dbReference>
<evidence type="ECO:0000256" key="9">
    <source>
        <dbReference type="ARBA" id="ARBA00023077"/>
    </source>
</evidence>
<sequence length="724" mass="81285">MKTIFTIPALFGLTMGLWAQEKPSDSLEGKKIVLDEVLVSAIRVTKESPVTFSNLGKDQVKPRNLGQDIPILMNFLPSVVTTSDAGAGIGYTSIRVRGSDNTRVNVTINGIPYNDAESHGSFWVNMPDFASSTENLQLQRGVGTSTNGSGAFGASLNILTDAISKTAYGQISSSIGSFNTLKNNIKFSTGLLNEHVEISGRLSRINSDGYVDRAASSLDSYFLQGAYKDDNTLIKALLFGGHEVTYQAWNGINADSLRTNRTYNSAGEYTDENGDTQYYGNEVDNYKQNHAQLLWNERLTASWSTNIALHYTRGRGFFEQYKEDDDLSTYGIAPAVIDGEDVNTTDLIRRRWLDNHFYGAVFSANYVNKNFNLILGGGWNKYEGGHFGEIIWARFANNTNYRDRYYDNNSSKTDFNFYTKLNYALDERWSLFGDLQYRSVGYKANGEDTGLVDDTFDFFNPKAGLTFDLNQNNNLYFSYAMVHREPNRNDYESGNPRPEQLNDFELGWRYVSSDFQVNSNLYYMKYKDQLVLTGELNDVGAPLRANIGDSYRLGLEIDANLNLGEHFQWQPNLALSTNRNEDFVFERNGTLEELGNTHIAFSPDIVIGNKLNYLPTERIQLSLLTKYVGKQYMGNIDADDSVLDSYSTTDFNVQYEINIDSFVKNIVFSALVNNMFNAKYVSNGYFGSFDYDDTTSATGTTTGFYSGYYPQAGTNFLLGATVSF</sequence>
<organism evidence="16 17">
    <name type="scientific">Kriegella aquimaris</name>
    <dbReference type="NCBI Taxonomy" id="192904"/>
    <lineage>
        <taxon>Bacteria</taxon>
        <taxon>Pseudomonadati</taxon>
        <taxon>Bacteroidota</taxon>
        <taxon>Flavobacteriia</taxon>
        <taxon>Flavobacteriales</taxon>
        <taxon>Flavobacteriaceae</taxon>
        <taxon>Kriegella</taxon>
    </lineage>
</organism>
<evidence type="ECO:0000256" key="1">
    <source>
        <dbReference type="ARBA" id="ARBA00004571"/>
    </source>
</evidence>
<dbReference type="InterPro" id="IPR036942">
    <property type="entry name" value="Beta-barrel_TonB_sf"/>
</dbReference>
<dbReference type="Proteomes" id="UP000199440">
    <property type="component" value="Unassembled WGS sequence"/>
</dbReference>
<feature type="domain" description="TonB-dependent receptor-like beta-barrel" evidence="14">
    <location>
        <begin position="230"/>
        <end position="674"/>
    </location>
</feature>
<evidence type="ECO:0000256" key="6">
    <source>
        <dbReference type="ARBA" id="ARBA00022729"/>
    </source>
</evidence>
<dbReference type="EMBL" id="FNGV01000002">
    <property type="protein sequence ID" value="SDL68894.1"/>
    <property type="molecule type" value="Genomic_DNA"/>
</dbReference>
<evidence type="ECO:0000256" key="11">
    <source>
        <dbReference type="ARBA" id="ARBA00023237"/>
    </source>
</evidence>
<dbReference type="PANTHER" id="PTHR32552">
    <property type="entry name" value="FERRICHROME IRON RECEPTOR-RELATED"/>
    <property type="match status" value="1"/>
</dbReference>
<dbReference type="OrthoDB" id="9761152at2"/>
<comment type="subcellular location">
    <subcellularLocation>
        <location evidence="1 12">Cell outer membrane</location>
        <topology evidence="1 12">Multi-pass membrane protein</topology>
    </subcellularLocation>
</comment>
<keyword evidence="6" id="KW-0732">Signal</keyword>
<evidence type="ECO:0000313" key="17">
    <source>
        <dbReference type="Proteomes" id="UP000199440"/>
    </source>
</evidence>
<dbReference type="Gene3D" id="2.40.170.20">
    <property type="entry name" value="TonB-dependent receptor, beta-barrel domain"/>
    <property type="match status" value="1"/>
</dbReference>
<feature type="domain" description="TonB-dependent receptor plug" evidence="15">
    <location>
        <begin position="46"/>
        <end position="154"/>
    </location>
</feature>
<reference evidence="17" key="1">
    <citation type="submission" date="2016-10" db="EMBL/GenBank/DDBJ databases">
        <authorList>
            <person name="Varghese N."/>
            <person name="Submissions S."/>
        </authorList>
    </citation>
    <scope>NUCLEOTIDE SEQUENCE [LARGE SCALE GENOMIC DNA]</scope>
    <source>
        <strain evidence="17">DSM 19886</strain>
    </source>
</reference>
<name>A0A1G9M420_9FLAO</name>
<keyword evidence="4" id="KW-0410">Iron transport</keyword>
<keyword evidence="2 12" id="KW-0813">Transport</keyword>
<accession>A0A1G9M420</accession>